<dbReference type="GO" id="GO:0010181">
    <property type="term" value="F:FMN binding"/>
    <property type="evidence" value="ECO:0007669"/>
    <property type="project" value="InterPro"/>
</dbReference>
<name>A0A167VD48_9EURO</name>
<dbReference type="PANTHER" id="PTHR22893:SF91">
    <property type="entry name" value="NADPH DEHYDROGENASE 2-RELATED"/>
    <property type="match status" value="1"/>
</dbReference>
<dbReference type="VEuPathDB" id="FungiDB:AAP_05742"/>
<accession>A0A167VD48</accession>
<dbReference type="InterPro" id="IPR001155">
    <property type="entry name" value="OxRdtase_FMN_N"/>
</dbReference>
<dbReference type="OrthoDB" id="1663137at2759"/>
<reference evidence="3 4" key="1">
    <citation type="journal article" date="2016" name="Genome Biol. Evol.">
        <title>Divergent and convergent evolution of fungal pathogenicity.</title>
        <authorList>
            <person name="Shang Y."/>
            <person name="Xiao G."/>
            <person name="Zheng P."/>
            <person name="Cen K."/>
            <person name="Zhan S."/>
            <person name="Wang C."/>
        </authorList>
    </citation>
    <scope>NUCLEOTIDE SEQUENCE [LARGE SCALE GENOMIC DNA]</scope>
    <source>
        <strain evidence="3 4">ARSEF 7405</strain>
    </source>
</reference>
<dbReference type="PANTHER" id="PTHR22893">
    <property type="entry name" value="NADH OXIDOREDUCTASE-RELATED"/>
    <property type="match status" value="1"/>
</dbReference>
<dbReference type="SUPFAM" id="SSF51395">
    <property type="entry name" value="FMN-linked oxidoreductases"/>
    <property type="match status" value="1"/>
</dbReference>
<dbReference type="GO" id="GO:0003959">
    <property type="term" value="F:NADPH dehydrogenase activity"/>
    <property type="evidence" value="ECO:0007669"/>
    <property type="project" value="TreeGrafter"/>
</dbReference>
<keyword evidence="4" id="KW-1185">Reference proteome</keyword>
<dbReference type="Gene3D" id="3.20.20.70">
    <property type="entry name" value="Aldolase class I"/>
    <property type="match status" value="1"/>
</dbReference>
<dbReference type="FunFam" id="3.20.20.70:FF:000138">
    <property type="entry name" value="NADPH dehydrogenase 1"/>
    <property type="match status" value="1"/>
</dbReference>
<protein>
    <submittedName>
        <fullName evidence="3">NADPH dehydrogenase</fullName>
    </submittedName>
</protein>
<proteinExistence type="predicted"/>
<dbReference type="InterPro" id="IPR045247">
    <property type="entry name" value="Oye-like"/>
</dbReference>
<dbReference type="AlphaFoldDB" id="A0A167VD48"/>
<feature type="domain" description="NADH:flavin oxidoreductase/NADH oxidase N-terminal" evidence="2">
    <location>
        <begin position="8"/>
        <end position="348"/>
    </location>
</feature>
<evidence type="ECO:0000256" key="1">
    <source>
        <dbReference type="ARBA" id="ARBA00022857"/>
    </source>
</evidence>
<dbReference type="EMBL" id="AZGZ01000035">
    <property type="protein sequence ID" value="KZZ87361.1"/>
    <property type="molecule type" value="Genomic_DNA"/>
</dbReference>
<dbReference type="CDD" id="cd02933">
    <property type="entry name" value="OYE_like_FMN"/>
    <property type="match status" value="1"/>
</dbReference>
<keyword evidence="1" id="KW-0521">NADP</keyword>
<dbReference type="Proteomes" id="UP000242877">
    <property type="component" value="Unassembled WGS sequence"/>
</dbReference>
<sequence length="382" mass="42510">MDTPHVLNKPMTVGKCQLKHRVVLPPLTRFRADKNHVPHDFVADYYSQRGSVPGTLLITEGTFISPKAGGYDNVPGIYNDEQIKGWKKVTDAVHAKGSYIYVQLWALGRVAVSSILAKDGYDVHAPSAIRMNARGFTGSESTLPREMTEEEIQDYLAQFAHAAKCAVAAGFDGVEVHGANGYLIDQFTQSVSNQRTDKWGGSYENRARFGLEVTKACVDAIGADRVAYRVSPWGTFQEMGMESEDIISQFEYLVQKLTEMNLSYIHGVESRVNGPLDAERPDYKSLDFLADLVQKVNPEVAFISSGGHTIETASKIVAERPNQKVATGHGRYFISNPDLPFRIFNNIAQTEWDRNVFYVPEDPKGYSDYTFCEEFKAAAGKL</sequence>
<evidence type="ECO:0000313" key="3">
    <source>
        <dbReference type="EMBL" id="KZZ87361.1"/>
    </source>
</evidence>
<evidence type="ECO:0000259" key="2">
    <source>
        <dbReference type="Pfam" id="PF00724"/>
    </source>
</evidence>
<dbReference type="Pfam" id="PF00724">
    <property type="entry name" value="Oxidored_FMN"/>
    <property type="match status" value="1"/>
</dbReference>
<evidence type="ECO:0000313" key="4">
    <source>
        <dbReference type="Proteomes" id="UP000242877"/>
    </source>
</evidence>
<comment type="caution">
    <text evidence="3">The sequence shown here is derived from an EMBL/GenBank/DDBJ whole genome shotgun (WGS) entry which is preliminary data.</text>
</comment>
<dbReference type="InterPro" id="IPR013785">
    <property type="entry name" value="Aldolase_TIM"/>
</dbReference>
<gene>
    <name evidence="3" type="ORF">AAP_05742</name>
</gene>
<organism evidence="3 4">
    <name type="scientific">Ascosphaera apis ARSEF 7405</name>
    <dbReference type="NCBI Taxonomy" id="392613"/>
    <lineage>
        <taxon>Eukaryota</taxon>
        <taxon>Fungi</taxon>
        <taxon>Dikarya</taxon>
        <taxon>Ascomycota</taxon>
        <taxon>Pezizomycotina</taxon>
        <taxon>Eurotiomycetes</taxon>
        <taxon>Eurotiomycetidae</taxon>
        <taxon>Onygenales</taxon>
        <taxon>Ascosphaeraceae</taxon>
        <taxon>Ascosphaera</taxon>
    </lineage>
</organism>